<reference evidence="11 12" key="1">
    <citation type="submission" date="2020-10" db="EMBL/GenBank/DDBJ databases">
        <title>Phylogeny of dyella-like bacteria.</title>
        <authorList>
            <person name="Fu J."/>
        </authorList>
    </citation>
    <scope>NUCLEOTIDE SEQUENCE [LARGE SCALE GENOMIC DNA]</scope>
    <source>
        <strain evidence="11 12">JP1</strain>
    </source>
</reference>
<proteinExistence type="inferred from homology"/>
<evidence type="ECO:0000256" key="10">
    <source>
        <dbReference type="ARBA" id="ARBA00030772"/>
    </source>
</evidence>
<evidence type="ECO:0000256" key="1">
    <source>
        <dbReference type="ARBA" id="ARBA00004533"/>
    </source>
</evidence>
<keyword evidence="9" id="KW-0472">Membrane</keyword>
<dbReference type="RefSeq" id="WP_404547015.1">
    <property type="nucleotide sequence ID" value="NZ_JADIKJ010000009.1"/>
</dbReference>
<evidence type="ECO:0000256" key="4">
    <source>
        <dbReference type="ARBA" id="ARBA00022448"/>
    </source>
</evidence>
<evidence type="ECO:0000313" key="12">
    <source>
        <dbReference type="Proteomes" id="UP001620461"/>
    </source>
</evidence>
<evidence type="ECO:0000256" key="3">
    <source>
        <dbReference type="ARBA" id="ARBA00021563"/>
    </source>
</evidence>
<protein>
    <recommendedName>
        <fullName evidence="3">Type II secretion system protein N</fullName>
    </recommendedName>
    <alternativeName>
        <fullName evidence="10">General secretion pathway protein N</fullName>
    </alternativeName>
</protein>
<keyword evidence="4" id="KW-0813">Transport</keyword>
<evidence type="ECO:0000256" key="6">
    <source>
        <dbReference type="ARBA" id="ARBA00022519"/>
    </source>
</evidence>
<keyword evidence="5" id="KW-1003">Cell membrane</keyword>
<dbReference type="Pfam" id="PF01203">
    <property type="entry name" value="T2SSN"/>
    <property type="match status" value="1"/>
</dbReference>
<dbReference type="InterPro" id="IPR022792">
    <property type="entry name" value="T2SS_protein-GspN"/>
</dbReference>
<evidence type="ECO:0000313" key="11">
    <source>
        <dbReference type="EMBL" id="MFK2900555.1"/>
    </source>
</evidence>
<evidence type="ECO:0000256" key="8">
    <source>
        <dbReference type="ARBA" id="ARBA00022927"/>
    </source>
</evidence>
<keyword evidence="6" id="KW-0997">Cell inner membrane</keyword>
<evidence type="ECO:0000256" key="2">
    <source>
        <dbReference type="ARBA" id="ARBA00007208"/>
    </source>
</evidence>
<evidence type="ECO:0000256" key="7">
    <source>
        <dbReference type="ARBA" id="ARBA00022692"/>
    </source>
</evidence>
<comment type="subcellular location">
    <subcellularLocation>
        <location evidence="1">Cell inner membrane</location>
    </subcellularLocation>
</comment>
<name>A0ABW8JHL0_9GAMM</name>
<sequence>MKRLRVVLAGLAAFVLAFALLVWFMPARWVLPWLRSSLHGVQFEQLEGTLWNGRAGQVSMADGTRLGRVAWTLSHRALIGDIQLGLKLQQPQLQVQGWMHRISATQQAWRDVTLHLDMAMLGVQPWLHGQPQGQFDLHIPHAQWQGDWPMQLDAQGSWSQAAVDTGQGPVRLGVLRLAIMGQSGVLHATLDDDGHGPLRTAGRLSFSPLGWDLRLDLKPRSDDPALLRWLHGLGTPAADGTLELRYRGGLAQFGTGKA</sequence>
<keyword evidence="8" id="KW-0653">Protein transport</keyword>
<keyword evidence="7" id="KW-0812">Transmembrane</keyword>
<evidence type="ECO:0000256" key="9">
    <source>
        <dbReference type="ARBA" id="ARBA00023136"/>
    </source>
</evidence>
<dbReference type="Proteomes" id="UP001620461">
    <property type="component" value="Unassembled WGS sequence"/>
</dbReference>
<accession>A0ABW8JHL0</accession>
<comment type="caution">
    <text evidence="11">The sequence shown here is derived from an EMBL/GenBank/DDBJ whole genome shotgun (WGS) entry which is preliminary data.</text>
</comment>
<gene>
    <name evidence="11" type="ORF">ISP15_09430</name>
</gene>
<evidence type="ECO:0000256" key="5">
    <source>
        <dbReference type="ARBA" id="ARBA00022475"/>
    </source>
</evidence>
<dbReference type="EMBL" id="JADIKJ010000009">
    <property type="protein sequence ID" value="MFK2900555.1"/>
    <property type="molecule type" value="Genomic_DNA"/>
</dbReference>
<keyword evidence="12" id="KW-1185">Reference proteome</keyword>
<organism evidence="11 12">
    <name type="scientific">Dyella jejuensis</name>
    <dbReference type="NCBI Taxonomy" id="1432009"/>
    <lineage>
        <taxon>Bacteria</taxon>
        <taxon>Pseudomonadati</taxon>
        <taxon>Pseudomonadota</taxon>
        <taxon>Gammaproteobacteria</taxon>
        <taxon>Lysobacterales</taxon>
        <taxon>Rhodanobacteraceae</taxon>
        <taxon>Dyella</taxon>
    </lineage>
</organism>
<comment type="similarity">
    <text evidence="2">Belongs to the GSP N family.</text>
</comment>